<evidence type="ECO:0000313" key="4">
    <source>
        <dbReference type="Proteomes" id="UP000321947"/>
    </source>
</evidence>
<evidence type="ECO:0000313" key="1">
    <source>
        <dbReference type="EMBL" id="KAA0066666.1"/>
    </source>
</evidence>
<name>A0A5A7VJX6_CUCMM</name>
<dbReference type="InterPro" id="IPR021109">
    <property type="entry name" value="Peptidase_aspartic_dom_sf"/>
</dbReference>
<dbReference type="EMBL" id="SSTD01014757">
    <property type="protein sequence ID" value="TYK04110.1"/>
    <property type="molecule type" value="Genomic_DNA"/>
</dbReference>
<dbReference type="EMBL" id="SSTE01000850">
    <property type="protein sequence ID" value="KAA0066666.1"/>
    <property type="molecule type" value="Genomic_DNA"/>
</dbReference>
<accession>A0A5A7VJX6</accession>
<organism evidence="1 3">
    <name type="scientific">Cucumis melo var. makuwa</name>
    <name type="common">Oriental melon</name>
    <dbReference type="NCBI Taxonomy" id="1194695"/>
    <lineage>
        <taxon>Eukaryota</taxon>
        <taxon>Viridiplantae</taxon>
        <taxon>Streptophyta</taxon>
        <taxon>Embryophyta</taxon>
        <taxon>Tracheophyta</taxon>
        <taxon>Spermatophyta</taxon>
        <taxon>Magnoliopsida</taxon>
        <taxon>eudicotyledons</taxon>
        <taxon>Gunneridae</taxon>
        <taxon>Pentapetalae</taxon>
        <taxon>rosids</taxon>
        <taxon>fabids</taxon>
        <taxon>Cucurbitales</taxon>
        <taxon>Cucurbitaceae</taxon>
        <taxon>Benincaseae</taxon>
        <taxon>Cucumis</taxon>
    </lineage>
</organism>
<dbReference type="Proteomes" id="UP000321393">
    <property type="component" value="Unassembled WGS sequence"/>
</dbReference>
<dbReference type="PANTHER" id="PTHR33067:SF9">
    <property type="entry name" value="RNA-DIRECTED DNA POLYMERASE"/>
    <property type="match status" value="1"/>
</dbReference>
<proteinExistence type="predicted"/>
<evidence type="ECO:0000313" key="3">
    <source>
        <dbReference type="Proteomes" id="UP000321393"/>
    </source>
</evidence>
<comment type="caution">
    <text evidence="1">The sequence shown here is derived from an EMBL/GenBank/DDBJ whole genome shotgun (WGS) entry which is preliminary data.</text>
</comment>
<dbReference type="Proteomes" id="UP000321947">
    <property type="component" value="Unassembled WGS sequence"/>
</dbReference>
<reference evidence="3 4" key="1">
    <citation type="submission" date="2019-08" db="EMBL/GenBank/DDBJ databases">
        <title>Draft genome sequences of two oriental melons (Cucumis melo L. var makuwa).</title>
        <authorList>
            <person name="Kwon S.-Y."/>
        </authorList>
    </citation>
    <scope>NUCLEOTIDE SEQUENCE [LARGE SCALE GENOMIC DNA]</scope>
    <source>
        <strain evidence="4">cv. Chang Bougi</strain>
        <strain evidence="3">cv. SW 3</strain>
        <tissue evidence="1">Leaf</tissue>
    </source>
</reference>
<dbReference type="AlphaFoldDB" id="A0A5A7VJX6"/>
<dbReference type="OrthoDB" id="778454at2759"/>
<dbReference type="Gene3D" id="2.40.70.10">
    <property type="entry name" value="Acid Proteases"/>
    <property type="match status" value="1"/>
</dbReference>
<protein>
    <submittedName>
        <fullName evidence="1">Uncharacterized protein</fullName>
    </submittedName>
</protein>
<dbReference type="PANTHER" id="PTHR33067">
    <property type="entry name" value="RNA-DIRECTED DNA POLYMERASE-RELATED"/>
    <property type="match status" value="1"/>
</dbReference>
<evidence type="ECO:0000313" key="2">
    <source>
        <dbReference type="EMBL" id="TYK04110.1"/>
    </source>
</evidence>
<gene>
    <name evidence="2" type="ORF">E5676_scaffold2119G00480</name>
    <name evidence="1" type="ORF">E6C27_scaffold979G00990</name>
</gene>
<sequence length="128" mass="14291">MSNKVGGSGKEKCQAVTLRSNLTISKQKSKRRNCGRLKKKGDDQQIFKFLYVLNQLHINIPFVETVALTQATNVIFKNGVPEKMTDLGSFTVLCSIGGMDLSRALCDLRASINLMPLSIFKKLDIWKV</sequence>